<comment type="subcellular location">
    <subcellularLocation>
        <location evidence="1">Endoplasmic reticulum membrane</location>
        <topology evidence="1">Multi-pass membrane protein</topology>
    </subcellularLocation>
</comment>
<evidence type="ECO:0000256" key="6">
    <source>
        <dbReference type="ARBA" id="ARBA00022692"/>
    </source>
</evidence>
<comment type="catalytic activity">
    <reaction evidence="15">
        <text>a very-long-chain 2,3-saturated fatty acyl-CoA + NADP(+) = a very-long-chain (2E)-enoyl-CoA + NADPH + H(+)</text>
        <dbReference type="Rhea" id="RHEA:14473"/>
        <dbReference type="ChEBI" id="CHEBI:15378"/>
        <dbReference type="ChEBI" id="CHEBI:57783"/>
        <dbReference type="ChEBI" id="CHEBI:58349"/>
        <dbReference type="ChEBI" id="CHEBI:83724"/>
        <dbReference type="ChEBI" id="CHEBI:83728"/>
        <dbReference type="EC" id="1.3.1.93"/>
    </reaction>
</comment>
<keyword evidence="13 17" id="KW-0472">Membrane</keyword>
<evidence type="ECO:0000256" key="10">
    <source>
        <dbReference type="ARBA" id="ARBA00022989"/>
    </source>
</evidence>
<feature type="transmembrane region" description="Helical" evidence="17">
    <location>
        <begin position="260"/>
        <end position="278"/>
    </location>
</feature>
<evidence type="ECO:0000256" key="13">
    <source>
        <dbReference type="ARBA" id="ARBA00023136"/>
    </source>
</evidence>
<evidence type="ECO:0000313" key="19">
    <source>
        <dbReference type="EMBL" id="KAK7099819.1"/>
    </source>
</evidence>
<comment type="pathway">
    <text evidence="2">Lipid metabolism; fatty acid biosynthesis.</text>
</comment>
<keyword evidence="11" id="KW-0560">Oxidoreductase</keyword>
<dbReference type="InterPro" id="IPR000626">
    <property type="entry name" value="Ubiquitin-like_dom"/>
</dbReference>
<evidence type="ECO:0000256" key="8">
    <source>
        <dbReference type="ARBA" id="ARBA00022832"/>
    </source>
</evidence>
<dbReference type="Gene3D" id="1.20.120.1630">
    <property type="match status" value="1"/>
</dbReference>
<dbReference type="Gene3D" id="3.10.20.90">
    <property type="entry name" value="Phosphatidylinositol 3-kinase Catalytic Subunit, Chain A, domain 1"/>
    <property type="match status" value="1"/>
</dbReference>
<evidence type="ECO:0000259" key="18">
    <source>
        <dbReference type="PROSITE" id="PS50053"/>
    </source>
</evidence>
<dbReference type="SUPFAM" id="SSF54236">
    <property type="entry name" value="Ubiquitin-like"/>
    <property type="match status" value="1"/>
</dbReference>
<organism evidence="19 20">
    <name type="scientific">Littorina saxatilis</name>
    <dbReference type="NCBI Taxonomy" id="31220"/>
    <lineage>
        <taxon>Eukaryota</taxon>
        <taxon>Metazoa</taxon>
        <taxon>Spiralia</taxon>
        <taxon>Lophotrochozoa</taxon>
        <taxon>Mollusca</taxon>
        <taxon>Gastropoda</taxon>
        <taxon>Caenogastropoda</taxon>
        <taxon>Littorinimorpha</taxon>
        <taxon>Littorinoidea</taxon>
        <taxon>Littorinidae</taxon>
        <taxon>Littorina</taxon>
    </lineage>
</organism>
<keyword evidence="12" id="KW-0443">Lipid metabolism</keyword>
<evidence type="ECO:0000313" key="20">
    <source>
        <dbReference type="Proteomes" id="UP001374579"/>
    </source>
</evidence>
<keyword evidence="9" id="KW-0521">NADP</keyword>
<accession>A0AAN9B8G3</accession>
<evidence type="ECO:0000256" key="4">
    <source>
        <dbReference type="ARBA" id="ARBA00012530"/>
    </source>
</evidence>
<evidence type="ECO:0000256" key="12">
    <source>
        <dbReference type="ARBA" id="ARBA00023098"/>
    </source>
</evidence>
<proteinExistence type="inferred from homology"/>
<dbReference type="InterPro" id="IPR001104">
    <property type="entry name" value="3-oxo-5_a-steroid_4-DH_C"/>
</dbReference>
<comment type="caution">
    <text evidence="19">The sequence shown here is derived from an EMBL/GenBank/DDBJ whole genome shotgun (WGS) entry which is preliminary data.</text>
</comment>
<dbReference type="EC" id="1.3.1.93" evidence="4"/>
<dbReference type="InterPro" id="IPR049127">
    <property type="entry name" value="TECR-like_N"/>
</dbReference>
<keyword evidence="8" id="KW-0276">Fatty acid metabolism</keyword>
<dbReference type="Pfam" id="PF21696">
    <property type="entry name" value="TECR_N"/>
    <property type="match status" value="1"/>
</dbReference>
<keyword evidence="20" id="KW-1185">Reference proteome</keyword>
<keyword evidence="14" id="KW-0275">Fatty acid biosynthesis</keyword>
<dbReference type="AlphaFoldDB" id="A0AAN9B8G3"/>
<evidence type="ECO:0000256" key="3">
    <source>
        <dbReference type="ARBA" id="ARBA00007742"/>
    </source>
</evidence>
<dbReference type="InterPro" id="IPR029071">
    <property type="entry name" value="Ubiquitin-like_domsf"/>
</dbReference>
<evidence type="ECO:0000256" key="2">
    <source>
        <dbReference type="ARBA" id="ARBA00005194"/>
    </source>
</evidence>
<keyword evidence="6 17" id="KW-0812">Transmembrane</keyword>
<keyword evidence="7" id="KW-0256">Endoplasmic reticulum</keyword>
<feature type="transmembrane region" description="Helical" evidence="17">
    <location>
        <begin position="162"/>
        <end position="179"/>
    </location>
</feature>
<dbReference type="EMBL" id="JBAMIC010000011">
    <property type="protein sequence ID" value="KAK7099819.1"/>
    <property type="molecule type" value="Genomic_DNA"/>
</dbReference>
<feature type="transmembrane region" description="Helical" evidence="17">
    <location>
        <begin position="191"/>
        <end position="211"/>
    </location>
</feature>
<dbReference type="PANTHER" id="PTHR10556:SF28">
    <property type="entry name" value="VERY-LONG-CHAIN ENOYL-COA REDUCTASE"/>
    <property type="match status" value="1"/>
</dbReference>
<dbReference type="Pfam" id="PF02544">
    <property type="entry name" value="Steroid_dh"/>
    <property type="match status" value="1"/>
</dbReference>
<dbReference type="GO" id="GO:0005789">
    <property type="term" value="C:endoplasmic reticulum membrane"/>
    <property type="evidence" value="ECO:0007669"/>
    <property type="project" value="UniProtKB-SubCell"/>
</dbReference>
<keyword evidence="5" id="KW-0444">Lipid biosynthesis</keyword>
<dbReference type="CDD" id="cd01801">
    <property type="entry name" value="Ubl_TECR_like"/>
    <property type="match status" value="1"/>
</dbReference>
<evidence type="ECO:0000256" key="14">
    <source>
        <dbReference type="ARBA" id="ARBA00023160"/>
    </source>
</evidence>
<comment type="similarity">
    <text evidence="3">Belongs to the steroid 5-alpha reductase family.</text>
</comment>
<dbReference type="PROSITE" id="PS50244">
    <property type="entry name" value="S5A_REDUCTASE"/>
    <property type="match status" value="1"/>
</dbReference>
<dbReference type="FunFam" id="1.20.120.1630:FF:000010">
    <property type="entry name" value="Steroid alpha reductase family protein"/>
    <property type="match status" value="1"/>
</dbReference>
<name>A0AAN9B8G3_9CAEN</name>
<sequence>MEVQILHARSGELITSLGDLQPKSTIYDVKKAFAKEKRKYYPDRQGFKTDPRGKMVKDGDTLESLGLKNGSRLYFKDLGPQVGWTTVFLTEYAGPLVIYLIFYLRPSIVYGEDAAELPYANVVHIAAGCWSFHYAKRLLETVFVHRFSHATMPIANIFKNSVYYWGFAAFVAYFVNHPLYTPPAYGDLQVYGGLAAFVIAELGNLSVHIALRNLRPPGTKERKIPRSTSNPFTWLFGLVSCPNYSYEATAWLAFTVMTQCLPAGLFMLAGFYQMAVWAQGKHRNYLKEFKEYPRRRAAIVPFVL</sequence>
<dbReference type="PANTHER" id="PTHR10556">
    <property type="entry name" value="3-OXO-5-ALPHA-STEROID 4-DEHYDROGENASE"/>
    <property type="match status" value="1"/>
</dbReference>
<protein>
    <recommendedName>
        <fullName evidence="4">very-long-chain enoyl-CoA reductase</fullName>
        <ecNumber evidence="4">1.3.1.93</ecNumber>
    </recommendedName>
</protein>
<evidence type="ECO:0000256" key="1">
    <source>
        <dbReference type="ARBA" id="ARBA00004477"/>
    </source>
</evidence>
<evidence type="ECO:0000256" key="11">
    <source>
        <dbReference type="ARBA" id="ARBA00023002"/>
    </source>
</evidence>
<gene>
    <name evidence="19" type="ORF">V1264_022869</name>
</gene>
<dbReference type="GO" id="GO:0042761">
    <property type="term" value="P:very long-chain fatty acid biosynthetic process"/>
    <property type="evidence" value="ECO:0007669"/>
    <property type="project" value="TreeGrafter"/>
</dbReference>
<evidence type="ECO:0000256" key="5">
    <source>
        <dbReference type="ARBA" id="ARBA00022516"/>
    </source>
</evidence>
<evidence type="ECO:0000256" key="16">
    <source>
        <dbReference type="ARBA" id="ARBA00058640"/>
    </source>
</evidence>
<dbReference type="FunFam" id="3.10.20.90:FF:000131">
    <property type="entry name" value="trans-2,3-enoyl-CoA reductase-like"/>
    <property type="match status" value="1"/>
</dbReference>
<evidence type="ECO:0000256" key="17">
    <source>
        <dbReference type="SAM" id="Phobius"/>
    </source>
</evidence>
<reference evidence="19 20" key="1">
    <citation type="submission" date="2024-02" db="EMBL/GenBank/DDBJ databases">
        <title>Chromosome-scale genome assembly of the rough periwinkle Littorina saxatilis.</title>
        <authorList>
            <person name="De Jode A."/>
            <person name="Faria R."/>
            <person name="Formenti G."/>
            <person name="Sims Y."/>
            <person name="Smith T.P."/>
            <person name="Tracey A."/>
            <person name="Wood J.M.D."/>
            <person name="Zagrodzka Z.B."/>
            <person name="Johannesson K."/>
            <person name="Butlin R.K."/>
            <person name="Leder E.H."/>
        </authorList>
    </citation>
    <scope>NUCLEOTIDE SEQUENCE [LARGE SCALE GENOMIC DNA]</scope>
    <source>
        <strain evidence="19">Snail1</strain>
        <tissue evidence="19">Muscle</tissue>
    </source>
</reference>
<dbReference type="Proteomes" id="UP001374579">
    <property type="component" value="Unassembled WGS sequence"/>
</dbReference>
<keyword evidence="10 17" id="KW-1133">Transmembrane helix</keyword>
<dbReference type="InterPro" id="IPR039357">
    <property type="entry name" value="SRD5A/TECR"/>
</dbReference>
<dbReference type="PROSITE" id="PS50053">
    <property type="entry name" value="UBIQUITIN_2"/>
    <property type="match status" value="1"/>
</dbReference>
<evidence type="ECO:0000256" key="7">
    <source>
        <dbReference type="ARBA" id="ARBA00022824"/>
    </source>
</evidence>
<dbReference type="GO" id="GO:0102758">
    <property type="term" value="F:very-long-chain enoyl-CoA reductase activity"/>
    <property type="evidence" value="ECO:0007669"/>
    <property type="project" value="UniProtKB-EC"/>
</dbReference>
<evidence type="ECO:0000256" key="9">
    <source>
        <dbReference type="ARBA" id="ARBA00022857"/>
    </source>
</evidence>
<feature type="domain" description="Ubiquitin-like" evidence="18">
    <location>
        <begin position="1"/>
        <end position="75"/>
    </location>
</feature>
<comment type="function">
    <text evidence="16">Catalyzes the last of the four reactions of the long-chain fatty acids elongation cycle. This endoplasmic reticulum-bound enzymatic process, allows the addition of 2 carbons to the chain of long- and very long-chain fatty acids/VLCFAs per cycle. This enzyme reduces the trans-2,3-enoyl-CoA fatty acid intermediate to an acyl-CoA that can be further elongated by entering a new cycle of elongation. Thereby, it participates in the production of VLCFAs of different chain lengths that are involved in multiple biological processes as precursors of membrane lipids and lipid mediators.</text>
</comment>
<evidence type="ECO:0000256" key="15">
    <source>
        <dbReference type="ARBA" id="ARBA00051495"/>
    </source>
</evidence>